<proteinExistence type="predicted"/>
<accession>A0A381PPA8</accession>
<dbReference type="PIRSF" id="PIRSF005902">
    <property type="entry name" value="DNase_TatD"/>
    <property type="match status" value="1"/>
</dbReference>
<dbReference type="GO" id="GO:0046872">
    <property type="term" value="F:metal ion binding"/>
    <property type="evidence" value="ECO:0007669"/>
    <property type="project" value="UniProtKB-KW"/>
</dbReference>
<dbReference type="InterPro" id="IPR015991">
    <property type="entry name" value="TatD/YcfH-like"/>
</dbReference>
<evidence type="ECO:0000256" key="2">
    <source>
        <dbReference type="ARBA" id="ARBA00022801"/>
    </source>
</evidence>
<evidence type="ECO:0000313" key="3">
    <source>
        <dbReference type="EMBL" id="SUZ67937.1"/>
    </source>
</evidence>
<protein>
    <submittedName>
        <fullName evidence="3">Uncharacterized protein</fullName>
    </submittedName>
</protein>
<dbReference type="PANTHER" id="PTHR46124:SF2">
    <property type="entry name" value="D-AMINOACYL-TRNA DEACYLASE"/>
    <property type="match status" value="1"/>
</dbReference>
<dbReference type="EMBL" id="UINC01001026">
    <property type="protein sequence ID" value="SUZ67937.1"/>
    <property type="molecule type" value="Genomic_DNA"/>
</dbReference>
<dbReference type="CDD" id="cd01310">
    <property type="entry name" value="TatD_DNAse"/>
    <property type="match status" value="1"/>
</dbReference>
<keyword evidence="2" id="KW-0378">Hydrolase</keyword>
<dbReference type="InterPro" id="IPR001130">
    <property type="entry name" value="TatD-like"/>
</dbReference>
<name>A0A381PPA8_9ZZZZ</name>
<dbReference type="Gene3D" id="3.20.20.140">
    <property type="entry name" value="Metal-dependent hydrolases"/>
    <property type="match status" value="1"/>
</dbReference>
<dbReference type="Pfam" id="PF01026">
    <property type="entry name" value="TatD_DNase"/>
    <property type="match status" value="1"/>
</dbReference>
<dbReference type="GO" id="GO:0004536">
    <property type="term" value="F:DNA nuclease activity"/>
    <property type="evidence" value="ECO:0007669"/>
    <property type="project" value="InterPro"/>
</dbReference>
<sequence length="266" mass="29688">MENQANGLLDSHCHLADEAFIGDLSEVVGRARDAGLEQILCILAAGNQTEYKQAKRLQTIWPNVRFAIGVHPHQAVEYAGRSDEVVRDVREAIEVEPLVRVVGEIGLDYHYDFSPRDVQREVFHRQVTLARELRLPVSIHTREAETDTVAILEEAGRREVRGVFHCFAGDASLADHALALGFHVSFSGMITFKRADALRAIASEVPTDRLLIETDAPYLAPVPHRGKRNEPAWVSRVLEVLAEVRGTTVESLSQQVMTNFRALVRP</sequence>
<dbReference type="FunFam" id="3.20.20.140:FF:000005">
    <property type="entry name" value="TatD family hydrolase"/>
    <property type="match status" value="1"/>
</dbReference>
<gene>
    <name evidence="3" type="ORF">METZ01_LOCUS20791</name>
</gene>
<dbReference type="GO" id="GO:0005829">
    <property type="term" value="C:cytosol"/>
    <property type="evidence" value="ECO:0007669"/>
    <property type="project" value="TreeGrafter"/>
</dbReference>
<evidence type="ECO:0000256" key="1">
    <source>
        <dbReference type="ARBA" id="ARBA00022723"/>
    </source>
</evidence>
<dbReference type="AlphaFoldDB" id="A0A381PPA8"/>
<organism evidence="3">
    <name type="scientific">marine metagenome</name>
    <dbReference type="NCBI Taxonomy" id="408172"/>
    <lineage>
        <taxon>unclassified sequences</taxon>
        <taxon>metagenomes</taxon>
        <taxon>ecological metagenomes</taxon>
    </lineage>
</organism>
<dbReference type="PANTHER" id="PTHR46124">
    <property type="entry name" value="D-AMINOACYL-TRNA DEACYLASE"/>
    <property type="match status" value="1"/>
</dbReference>
<dbReference type="SUPFAM" id="SSF51556">
    <property type="entry name" value="Metallo-dependent hydrolases"/>
    <property type="match status" value="1"/>
</dbReference>
<dbReference type="InterPro" id="IPR032466">
    <property type="entry name" value="Metal_Hydrolase"/>
</dbReference>
<dbReference type="GO" id="GO:0016788">
    <property type="term" value="F:hydrolase activity, acting on ester bonds"/>
    <property type="evidence" value="ECO:0007669"/>
    <property type="project" value="InterPro"/>
</dbReference>
<keyword evidence="1" id="KW-0479">Metal-binding</keyword>
<dbReference type="NCBIfam" id="TIGR00010">
    <property type="entry name" value="YchF/TatD family DNA exonuclease"/>
    <property type="match status" value="1"/>
</dbReference>
<reference evidence="3" key="1">
    <citation type="submission" date="2018-05" db="EMBL/GenBank/DDBJ databases">
        <authorList>
            <person name="Lanie J.A."/>
            <person name="Ng W.-L."/>
            <person name="Kazmierczak K.M."/>
            <person name="Andrzejewski T.M."/>
            <person name="Davidsen T.M."/>
            <person name="Wayne K.J."/>
            <person name="Tettelin H."/>
            <person name="Glass J.I."/>
            <person name="Rusch D."/>
            <person name="Podicherti R."/>
            <person name="Tsui H.-C.T."/>
            <person name="Winkler M.E."/>
        </authorList>
    </citation>
    <scope>NUCLEOTIDE SEQUENCE</scope>
</reference>